<dbReference type="SUPFAM" id="SSF49265">
    <property type="entry name" value="Fibronectin type III"/>
    <property type="match status" value="1"/>
</dbReference>
<evidence type="ECO:0000313" key="3">
    <source>
        <dbReference type="Proteomes" id="UP001174909"/>
    </source>
</evidence>
<dbReference type="EMBL" id="CASHTH010003357">
    <property type="protein sequence ID" value="CAI8043778.1"/>
    <property type="molecule type" value="Genomic_DNA"/>
</dbReference>
<dbReference type="Gene3D" id="2.60.40.10">
    <property type="entry name" value="Immunoglobulins"/>
    <property type="match status" value="1"/>
</dbReference>
<dbReference type="PROSITE" id="PS50853">
    <property type="entry name" value="FN3"/>
    <property type="match status" value="1"/>
</dbReference>
<dbReference type="InterPro" id="IPR036116">
    <property type="entry name" value="FN3_sf"/>
</dbReference>
<feature type="non-terminal residue" evidence="2">
    <location>
        <position position="1"/>
    </location>
</feature>
<dbReference type="InterPro" id="IPR003961">
    <property type="entry name" value="FN3_dom"/>
</dbReference>
<dbReference type="AlphaFoldDB" id="A0AA35X3A3"/>
<dbReference type="SMART" id="SM00060">
    <property type="entry name" value="FN3"/>
    <property type="match status" value="1"/>
</dbReference>
<comment type="caution">
    <text evidence="2">The sequence shown here is derived from an EMBL/GenBank/DDBJ whole genome shotgun (WGS) entry which is preliminary data.</text>
</comment>
<dbReference type="Pfam" id="PF00041">
    <property type="entry name" value="fn3"/>
    <property type="match status" value="1"/>
</dbReference>
<feature type="domain" description="Fibronectin type-III" evidence="1">
    <location>
        <begin position="212"/>
        <end position="288"/>
    </location>
</feature>
<evidence type="ECO:0000259" key="1">
    <source>
        <dbReference type="PROSITE" id="PS50853"/>
    </source>
</evidence>
<feature type="non-terminal residue" evidence="2">
    <location>
        <position position="288"/>
    </location>
</feature>
<gene>
    <name evidence="2" type="ORF">GBAR_LOCUS24289</name>
</gene>
<sequence length="288" mass="31755">AELFLTSSDEKDAIIQAEHIIITDINQVICWYRGATAQNAMHWYHQFDDRRFRRENSIPPKNDSRYFGWYSGEQTDSSSYQQLKLLRDMNYVQIEGFFFCDTGRNSISIRIHHPISSISGSIQMLEKGSKMFRVICKSTGGRPLTLSITGPSGVVENMTNIVNVSDIKGVGNDSFSAEANWKKGAHGDMYVCFASNGVSNASDVVSLKVAGSPTLLLIVETSATSVIVEWSQPSGGATVTGYVVHYSDGVVNNTKRVPDPTSTCHSIRNLSRCSNYTFSVEAASEHIS</sequence>
<reference evidence="2" key="1">
    <citation type="submission" date="2023-03" db="EMBL/GenBank/DDBJ databases">
        <authorList>
            <person name="Steffen K."/>
            <person name="Cardenas P."/>
        </authorList>
    </citation>
    <scope>NUCLEOTIDE SEQUENCE</scope>
</reference>
<name>A0AA35X3A3_GEOBA</name>
<dbReference type="CDD" id="cd00063">
    <property type="entry name" value="FN3"/>
    <property type="match status" value="1"/>
</dbReference>
<dbReference type="InterPro" id="IPR013783">
    <property type="entry name" value="Ig-like_fold"/>
</dbReference>
<proteinExistence type="predicted"/>
<organism evidence="2 3">
    <name type="scientific">Geodia barretti</name>
    <name type="common">Barrett's horny sponge</name>
    <dbReference type="NCBI Taxonomy" id="519541"/>
    <lineage>
        <taxon>Eukaryota</taxon>
        <taxon>Metazoa</taxon>
        <taxon>Porifera</taxon>
        <taxon>Demospongiae</taxon>
        <taxon>Heteroscleromorpha</taxon>
        <taxon>Tetractinellida</taxon>
        <taxon>Astrophorina</taxon>
        <taxon>Geodiidae</taxon>
        <taxon>Geodia</taxon>
    </lineage>
</organism>
<dbReference type="Proteomes" id="UP001174909">
    <property type="component" value="Unassembled WGS sequence"/>
</dbReference>
<evidence type="ECO:0000313" key="2">
    <source>
        <dbReference type="EMBL" id="CAI8043778.1"/>
    </source>
</evidence>
<protein>
    <recommendedName>
        <fullName evidence="1">Fibronectin type-III domain-containing protein</fullName>
    </recommendedName>
</protein>
<keyword evidence="3" id="KW-1185">Reference proteome</keyword>
<accession>A0AA35X3A3</accession>